<keyword evidence="4" id="KW-1185">Reference proteome</keyword>
<dbReference type="GO" id="GO:0005634">
    <property type="term" value="C:nucleus"/>
    <property type="evidence" value="ECO:0000318"/>
    <property type="project" value="GO_Central"/>
</dbReference>
<dbReference type="PANTHER" id="PTHR10177">
    <property type="entry name" value="CYCLINS"/>
    <property type="match status" value="1"/>
</dbReference>
<dbReference type="GO" id="GO:0005737">
    <property type="term" value="C:cytoplasm"/>
    <property type="evidence" value="ECO:0000318"/>
    <property type="project" value="GO_Central"/>
</dbReference>
<organism evidence="3 4">
    <name type="scientific">Thalassiosira pseudonana</name>
    <name type="common">Marine diatom</name>
    <name type="synonym">Cyclotella nana</name>
    <dbReference type="NCBI Taxonomy" id="35128"/>
    <lineage>
        <taxon>Eukaryota</taxon>
        <taxon>Sar</taxon>
        <taxon>Stramenopiles</taxon>
        <taxon>Ochrophyta</taxon>
        <taxon>Bacillariophyta</taxon>
        <taxon>Coscinodiscophyceae</taxon>
        <taxon>Thalassiosirophycidae</taxon>
        <taxon>Thalassiosirales</taxon>
        <taxon>Thalassiosiraceae</taxon>
        <taxon>Thalassiosira</taxon>
    </lineage>
</organism>
<dbReference type="AlphaFoldDB" id="B8CCY7"/>
<dbReference type="STRING" id="35128.B8CCY7"/>
<dbReference type="GO" id="GO:0016538">
    <property type="term" value="F:cyclin-dependent protein serine/threonine kinase regulator activity"/>
    <property type="evidence" value="ECO:0000318"/>
    <property type="project" value="GO_Central"/>
</dbReference>
<dbReference type="GO" id="GO:0000082">
    <property type="term" value="P:G1/S transition of mitotic cell cycle"/>
    <property type="evidence" value="ECO:0000318"/>
    <property type="project" value="GO_Central"/>
</dbReference>
<evidence type="ECO:0000259" key="2">
    <source>
        <dbReference type="Pfam" id="PF00134"/>
    </source>
</evidence>
<gene>
    <name evidence="3" type="ORF">THAPSDRAFT_10013</name>
</gene>
<dbReference type="PaxDb" id="35128-Thaps10013"/>
<dbReference type="GO" id="GO:0000307">
    <property type="term" value="C:cyclin-dependent protein kinase holoenzyme complex"/>
    <property type="evidence" value="ECO:0000318"/>
    <property type="project" value="GO_Central"/>
</dbReference>
<proteinExistence type="predicted"/>
<dbReference type="RefSeq" id="XP_002294016.1">
    <property type="nucleotide sequence ID" value="XM_002293980.1"/>
</dbReference>
<dbReference type="InterPro" id="IPR039361">
    <property type="entry name" value="Cyclin"/>
</dbReference>
<dbReference type="Pfam" id="PF00134">
    <property type="entry name" value="Cyclin_N"/>
    <property type="match status" value="1"/>
</dbReference>
<name>B8CCY7_THAPS</name>
<reference evidence="3 4" key="1">
    <citation type="journal article" date="2004" name="Science">
        <title>The genome of the diatom Thalassiosira pseudonana: ecology, evolution, and metabolism.</title>
        <authorList>
            <person name="Armbrust E.V."/>
            <person name="Berges J.A."/>
            <person name="Bowler C."/>
            <person name="Green B.R."/>
            <person name="Martinez D."/>
            <person name="Putnam N.H."/>
            <person name="Zhou S."/>
            <person name="Allen A.E."/>
            <person name="Apt K.E."/>
            <person name="Bechner M."/>
            <person name="Brzezinski M.A."/>
            <person name="Chaal B.K."/>
            <person name="Chiovitti A."/>
            <person name="Davis A.K."/>
            <person name="Demarest M.S."/>
            <person name="Detter J.C."/>
            <person name="Glavina T."/>
            <person name="Goodstein D."/>
            <person name="Hadi M.Z."/>
            <person name="Hellsten U."/>
            <person name="Hildebrand M."/>
            <person name="Jenkins B.D."/>
            <person name="Jurka J."/>
            <person name="Kapitonov V.V."/>
            <person name="Kroger N."/>
            <person name="Lau W.W."/>
            <person name="Lane T.W."/>
            <person name="Larimer F.W."/>
            <person name="Lippmeier J.C."/>
            <person name="Lucas S."/>
            <person name="Medina M."/>
            <person name="Montsant A."/>
            <person name="Obornik M."/>
            <person name="Parker M.S."/>
            <person name="Palenik B."/>
            <person name="Pazour G.J."/>
            <person name="Richardson P.M."/>
            <person name="Rynearson T.A."/>
            <person name="Saito M.A."/>
            <person name="Schwartz D.C."/>
            <person name="Thamatrakoln K."/>
            <person name="Valentin K."/>
            <person name="Vardi A."/>
            <person name="Wilkerson F.P."/>
            <person name="Rokhsar D.S."/>
        </authorList>
    </citation>
    <scope>NUCLEOTIDE SEQUENCE [LARGE SCALE GENOMIC DNA]</scope>
    <source>
        <strain evidence="3 4">CCMP1335</strain>
    </source>
</reference>
<evidence type="ECO:0000313" key="3">
    <source>
        <dbReference type="EMBL" id="EED88371.1"/>
    </source>
</evidence>
<sequence>MLSQHQSNSINMLLDQLQTMQLQEETFYKSSDYLSELSTSASPYRSHSSEQVTHADRSSMITWSYQIVDCCRISRSIALSAASLFDRFMSKQSLRAGLAMHSKYDFQLIFITCLIIALKARAGMVVESDFVSATMCQGLYQQDEIVSMEMKILEVLGWRVNGPSIHEFIHLFLELLPDDVKSSKTIAMLTNSATATAEQATLDYPMALQAPSTIAMACILSSMQSLELHPLERIALLHMMTRVNINENVHHVRARLQHVQQCQRLEASSKHSSRYSSPSMHSHQSNGSRSSSSRRADAEGIMMYYGQMIDNASSDSHTSPVCVFESSSSCEPSGRRL</sequence>
<dbReference type="KEGG" id="tps:THAPSDRAFT_10013"/>
<dbReference type="FunFam" id="1.10.472.10:FF:000093">
    <property type="entry name" value="Predicted protein"/>
    <property type="match status" value="1"/>
</dbReference>
<dbReference type="InParanoid" id="B8CCY7"/>
<dbReference type="FunFam" id="1.10.472.10:FF:000321">
    <property type="entry name" value="Uncharacterized protein"/>
    <property type="match status" value="1"/>
</dbReference>
<feature type="region of interest" description="Disordered" evidence="1">
    <location>
        <begin position="263"/>
        <end position="295"/>
    </location>
</feature>
<dbReference type="Proteomes" id="UP000001449">
    <property type="component" value="Chromosome 15"/>
</dbReference>
<dbReference type="SUPFAM" id="SSF47954">
    <property type="entry name" value="Cyclin-like"/>
    <property type="match status" value="1"/>
</dbReference>
<dbReference type="InterPro" id="IPR036915">
    <property type="entry name" value="Cyclin-like_sf"/>
</dbReference>
<protein>
    <recommendedName>
        <fullName evidence="2">Cyclin N-terminal domain-containing protein</fullName>
    </recommendedName>
</protein>
<evidence type="ECO:0000313" key="4">
    <source>
        <dbReference type="Proteomes" id="UP000001449"/>
    </source>
</evidence>
<evidence type="ECO:0000256" key="1">
    <source>
        <dbReference type="SAM" id="MobiDB-lite"/>
    </source>
</evidence>
<dbReference type="EMBL" id="CM000650">
    <property type="protein sequence ID" value="EED88371.1"/>
    <property type="molecule type" value="Genomic_DNA"/>
</dbReference>
<dbReference type="InterPro" id="IPR006671">
    <property type="entry name" value="Cyclin_N"/>
</dbReference>
<accession>B8CCY7</accession>
<dbReference type="Gene3D" id="1.10.472.10">
    <property type="entry name" value="Cyclin-like"/>
    <property type="match status" value="2"/>
</dbReference>
<feature type="domain" description="Cyclin N-terminal" evidence="2">
    <location>
        <begin position="42"/>
        <end position="161"/>
    </location>
</feature>
<dbReference type="HOGENOM" id="CLU_067459_0_0_1"/>
<dbReference type="GeneID" id="7441851"/>
<feature type="compositionally biased region" description="Low complexity" evidence="1">
    <location>
        <begin position="274"/>
        <end position="293"/>
    </location>
</feature>
<reference evidence="3 4" key="2">
    <citation type="journal article" date="2008" name="Nature">
        <title>The Phaeodactylum genome reveals the evolutionary history of diatom genomes.</title>
        <authorList>
            <person name="Bowler C."/>
            <person name="Allen A.E."/>
            <person name="Badger J.H."/>
            <person name="Grimwood J."/>
            <person name="Jabbari K."/>
            <person name="Kuo A."/>
            <person name="Maheswari U."/>
            <person name="Martens C."/>
            <person name="Maumus F."/>
            <person name="Otillar R.P."/>
            <person name="Rayko E."/>
            <person name="Salamov A."/>
            <person name="Vandepoele K."/>
            <person name="Beszteri B."/>
            <person name="Gruber A."/>
            <person name="Heijde M."/>
            <person name="Katinka M."/>
            <person name="Mock T."/>
            <person name="Valentin K."/>
            <person name="Verret F."/>
            <person name="Berges J.A."/>
            <person name="Brownlee C."/>
            <person name="Cadoret J.P."/>
            <person name="Chiovitti A."/>
            <person name="Choi C.J."/>
            <person name="Coesel S."/>
            <person name="De Martino A."/>
            <person name="Detter J.C."/>
            <person name="Durkin C."/>
            <person name="Falciatore A."/>
            <person name="Fournet J."/>
            <person name="Haruta M."/>
            <person name="Huysman M.J."/>
            <person name="Jenkins B.D."/>
            <person name="Jiroutova K."/>
            <person name="Jorgensen R.E."/>
            <person name="Joubert Y."/>
            <person name="Kaplan A."/>
            <person name="Kroger N."/>
            <person name="Kroth P.G."/>
            <person name="La Roche J."/>
            <person name="Lindquist E."/>
            <person name="Lommer M."/>
            <person name="Martin-Jezequel V."/>
            <person name="Lopez P.J."/>
            <person name="Lucas S."/>
            <person name="Mangogna M."/>
            <person name="McGinnis K."/>
            <person name="Medlin L.K."/>
            <person name="Montsant A."/>
            <person name="Oudot-Le Secq M.P."/>
            <person name="Napoli C."/>
            <person name="Obornik M."/>
            <person name="Parker M.S."/>
            <person name="Petit J.L."/>
            <person name="Porcel B.M."/>
            <person name="Poulsen N."/>
            <person name="Robison M."/>
            <person name="Rychlewski L."/>
            <person name="Rynearson T.A."/>
            <person name="Schmutz J."/>
            <person name="Shapiro H."/>
            <person name="Siaut M."/>
            <person name="Stanley M."/>
            <person name="Sussman M.R."/>
            <person name="Taylor A.R."/>
            <person name="Vardi A."/>
            <person name="von Dassow P."/>
            <person name="Vyverman W."/>
            <person name="Willis A."/>
            <person name="Wyrwicz L.S."/>
            <person name="Rokhsar D.S."/>
            <person name="Weissenbach J."/>
            <person name="Armbrust E.V."/>
            <person name="Green B.R."/>
            <person name="Van de Peer Y."/>
            <person name="Grigoriev I.V."/>
        </authorList>
    </citation>
    <scope>NUCLEOTIDE SEQUENCE [LARGE SCALE GENOMIC DNA]</scope>
    <source>
        <strain evidence="3 4">CCMP1335</strain>
    </source>
</reference>